<evidence type="ECO:0000256" key="2">
    <source>
        <dbReference type="ARBA" id="ARBA00023315"/>
    </source>
</evidence>
<dbReference type="SUPFAM" id="SSF55729">
    <property type="entry name" value="Acyl-CoA N-acyltransferases (Nat)"/>
    <property type="match status" value="1"/>
</dbReference>
<organism evidence="4 5">
    <name type="scientific">Levilactobacillus brevis ATCC 14869 = DSM 20054</name>
    <dbReference type="NCBI Taxonomy" id="649758"/>
    <lineage>
        <taxon>Bacteria</taxon>
        <taxon>Bacillati</taxon>
        <taxon>Bacillota</taxon>
        <taxon>Bacilli</taxon>
        <taxon>Lactobacillales</taxon>
        <taxon>Lactobacillaceae</taxon>
        <taxon>Levilactobacillus</taxon>
    </lineage>
</organism>
<dbReference type="PROSITE" id="PS51186">
    <property type="entry name" value="GNAT"/>
    <property type="match status" value="1"/>
</dbReference>
<keyword evidence="1 4" id="KW-0808">Transferase</keyword>
<feature type="domain" description="N-acetyltransferase" evidence="3">
    <location>
        <begin position="9"/>
        <end position="149"/>
    </location>
</feature>
<comment type="caution">
    <text evidence="4">The sequence shown here is derived from an EMBL/GenBank/DDBJ whole genome shotgun (WGS) entry which is preliminary data.</text>
</comment>
<dbReference type="PANTHER" id="PTHR43800:SF1">
    <property type="entry name" value="PEPTIDYL-LYSINE N-ACETYLTRANSFERASE YJAB"/>
    <property type="match status" value="1"/>
</dbReference>
<sequence>MAKGDNNMLMAYPATPQDYPELIALWQASVTATHTFLTPTDIQKIREQLPTYFAAVELTKWLDGSKLIGFSGRQGPMLAMLFIAPDSFRKGYGHQIIERLNQEQDLRLVDVNEQNPGALAFYQRQGFRIVSRDALDDAGQPYPILHLRRD</sequence>
<evidence type="ECO:0000259" key="3">
    <source>
        <dbReference type="PROSITE" id="PS51186"/>
    </source>
</evidence>
<reference evidence="4 5" key="1">
    <citation type="submission" date="2013-06" db="EMBL/GenBank/DDBJ databases">
        <authorList>
            <person name="Weinstock G."/>
            <person name="Sodergren E."/>
            <person name="Lobos E.A."/>
            <person name="Fulton L."/>
            <person name="Fulton R."/>
            <person name="Courtney L."/>
            <person name="Fronick C."/>
            <person name="O'Laughlin M."/>
            <person name="Godfrey J."/>
            <person name="Wilson R.M."/>
            <person name="Miner T."/>
            <person name="Farmer C."/>
            <person name="Delehaunty K."/>
            <person name="Cordes M."/>
            <person name="Minx P."/>
            <person name="Tomlinson C."/>
            <person name="Chen J."/>
            <person name="Wollam A."/>
            <person name="Pepin K.H."/>
            <person name="Bhonagiri V."/>
            <person name="Zhang X."/>
            <person name="Warren W."/>
            <person name="Mitreva M."/>
            <person name="Mardis E.R."/>
            <person name="Wilson R.K."/>
        </authorList>
    </citation>
    <scope>NUCLEOTIDE SEQUENCE [LARGE SCALE GENOMIC DNA]</scope>
    <source>
        <strain evidence="4 5">ATCC 14869</strain>
    </source>
</reference>
<name>U2PLM3_LEVBR</name>
<dbReference type="InterPro" id="IPR000182">
    <property type="entry name" value="GNAT_dom"/>
</dbReference>
<dbReference type="PATRIC" id="fig|649758.3.peg.453"/>
<dbReference type="EMBL" id="AWVK01000021">
    <property type="protein sequence ID" value="ERK45026.1"/>
    <property type="molecule type" value="Genomic_DNA"/>
</dbReference>
<dbReference type="GO" id="GO:0016747">
    <property type="term" value="F:acyltransferase activity, transferring groups other than amino-acyl groups"/>
    <property type="evidence" value="ECO:0007669"/>
    <property type="project" value="InterPro"/>
</dbReference>
<keyword evidence="2" id="KW-0012">Acyltransferase</keyword>
<protein>
    <submittedName>
        <fullName evidence="4">Acetyltransferase, GNAT family</fullName>
    </submittedName>
</protein>
<dbReference type="Proteomes" id="UP000016644">
    <property type="component" value="Unassembled WGS sequence"/>
</dbReference>
<accession>U2PLM3</accession>
<dbReference type="Pfam" id="PF13673">
    <property type="entry name" value="Acetyltransf_10"/>
    <property type="match status" value="1"/>
</dbReference>
<evidence type="ECO:0000256" key="1">
    <source>
        <dbReference type="ARBA" id="ARBA00022679"/>
    </source>
</evidence>
<proteinExistence type="predicted"/>
<dbReference type="InterPro" id="IPR016181">
    <property type="entry name" value="Acyl_CoA_acyltransferase"/>
</dbReference>
<dbReference type="PANTHER" id="PTHR43800">
    <property type="entry name" value="PEPTIDYL-LYSINE N-ACETYLTRANSFERASE YJAB"/>
    <property type="match status" value="1"/>
</dbReference>
<evidence type="ECO:0000313" key="5">
    <source>
        <dbReference type="Proteomes" id="UP000016644"/>
    </source>
</evidence>
<evidence type="ECO:0000313" key="4">
    <source>
        <dbReference type="EMBL" id="ERK45026.1"/>
    </source>
</evidence>
<dbReference type="Gene3D" id="3.40.630.30">
    <property type="match status" value="1"/>
</dbReference>
<dbReference type="AlphaFoldDB" id="U2PLM3"/>
<dbReference type="HOGENOM" id="CLU_013985_21_0_9"/>
<gene>
    <name evidence="4" type="ORF">HMPREF0495_00499</name>
</gene>